<dbReference type="InterPro" id="IPR041898">
    <property type="entry name" value="MAGE_WH1"/>
</dbReference>
<dbReference type="Proteomes" id="UP000081671">
    <property type="component" value="Unplaced"/>
</dbReference>
<dbReference type="FunFam" id="1.10.10.1210:FF:000001">
    <property type="entry name" value="melanoma-associated antigen D1"/>
    <property type="match status" value="1"/>
</dbReference>
<dbReference type="Pfam" id="PF01454">
    <property type="entry name" value="MAGE"/>
    <property type="match status" value="1"/>
</dbReference>
<reference evidence="5" key="1">
    <citation type="submission" date="2025-08" db="UniProtKB">
        <authorList>
            <consortium name="RefSeq"/>
        </authorList>
    </citation>
    <scope>IDENTIFICATION</scope>
    <source>
        <tissue evidence="5">Kidney</tissue>
    </source>
</reference>
<keyword evidence="1" id="KW-0825">Tumor antigen</keyword>
<accession>A0A1S3FZX3</accession>
<dbReference type="AlphaFoldDB" id="A0A1S3FZX3"/>
<feature type="domain" description="MAGE" evidence="3">
    <location>
        <begin position="74"/>
        <end position="272"/>
    </location>
</feature>
<dbReference type="PANTHER" id="PTHR11736:SF69">
    <property type="entry name" value="MAGE DOMAIN-CONTAINING PROTEIN"/>
    <property type="match status" value="1"/>
</dbReference>
<evidence type="ECO:0000256" key="2">
    <source>
        <dbReference type="SAM" id="MobiDB-lite"/>
    </source>
</evidence>
<dbReference type="FunFam" id="1.10.10.1200:FF:000007">
    <property type="entry name" value="Melanoma-associated antigen C2"/>
    <property type="match status" value="1"/>
</dbReference>
<feature type="compositionally biased region" description="Polar residues" evidence="2">
    <location>
        <begin position="57"/>
        <end position="67"/>
    </location>
</feature>
<feature type="region of interest" description="Disordered" evidence="2">
    <location>
        <begin position="1"/>
        <end position="67"/>
    </location>
</feature>
<dbReference type="InterPro" id="IPR037445">
    <property type="entry name" value="MAGE"/>
</dbReference>
<keyword evidence="4" id="KW-1185">Reference proteome</keyword>
<dbReference type="GO" id="GO:0000122">
    <property type="term" value="P:negative regulation of transcription by RNA polymerase II"/>
    <property type="evidence" value="ECO:0007669"/>
    <property type="project" value="TreeGrafter"/>
</dbReference>
<dbReference type="OrthoDB" id="205198at2759"/>
<dbReference type="RefSeq" id="XP_012881940.1">
    <property type="nucleotide sequence ID" value="XM_013026486.1"/>
</dbReference>
<sequence length="305" mass="34349">MPRGQKSKLRAREKRNKAKSESRGEQAPTAAEEEETPSSSSLNRGGGGSGARAAEMPSTSQALPNTDSSGVSIIDQKAILLVQFIIRKYNMGELITKLDMIRFVIKKDKAHFNEILKKASELMVLAFGIDVKESDPIRHYYILVSKLHPICDARLSGEIIPRNGLLMTILCVIFMKGNCANEEDVWKVLNAMGIHDEINHFAYGNVKKVITEDLVQEKYLEYQQVPDSDPPCYQFLWGPRAHIETSKMRVLEFLAMTHNTTPSAFSSWYEDALKDEEERSQTRLAVILLTSFLALARSNSFSHQQ</sequence>
<dbReference type="InParanoid" id="A0A1S3FZX3"/>
<proteinExistence type="predicted"/>
<feature type="compositionally biased region" description="Basic residues" evidence="2">
    <location>
        <begin position="1"/>
        <end position="17"/>
    </location>
</feature>
<gene>
    <name evidence="5" type="primary">LOC105993284</name>
</gene>
<dbReference type="InterPro" id="IPR002190">
    <property type="entry name" value="MHD_dom"/>
</dbReference>
<name>A0A1S3FZX3_DIPOR</name>
<dbReference type="KEGG" id="dord:105993284"/>
<dbReference type="PANTHER" id="PTHR11736">
    <property type="entry name" value="MELANOMA-ASSOCIATED ANTIGEN MAGE ANTIGEN"/>
    <property type="match status" value="1"/>
</dbReference>
<dbReference type="InterPro" id="IPR021072">
    <property type="entry name" value="MAGE_N"/>
</dbReference>
<dbReference type="SMART" id="SM01373">
    <property type="entry name" value="MAGE"/>
    <property type="match status" value="1"/>
</dbReference>
<organism evidence="4 5">
    <name type="scientific">Dipodomys ordii</name>
    <name type="common">Ord's kangaroo rat</name>
    <dbReference type="NCBI Taxonomy" id="10020"/>
    <lineage>
        <taxon>Eukaryota</taxon>
        <taxon>Metazoa</taxon>
        <taxon>Chordata</taxon>
        <taxon>Craniata</taxon>
        <taxon>Vertebrata</taxon>
        <taxon>Euteleostomi</taxon>
        <taxon>Mammalia</taxon>
        <taxon>Eutheria</taxon>
        <taxon>Euarchontoglires</taxon>
        <taxon>Glires</taxon>
        <taxon>Rodentia</taxon>
        <taxon>Castorimorpha</taxon>
        <taxon>Heteromyidae</taxon>
        <taxon>Dipodomyinae</taxon>
        <taxon>Dipodomys</taxon>
    </lineage>
</organism>
<evidence type="ECO:0000256" key="1">
    <source>
        <dbReference type="ARBA" id="ARBA00084104"/>
    </source>
</evidence>
<evidence type="ECO:0000313" key="5">
    <source>
        <dbReference type="RefSeq" id="XP_012881940.1"/>
    </source>
</evidence>
<dbReference type="Gene3D" id="1.10.10.1210">
    <property type="entry name" value="MAGE homology domain, winged helix WH2 motif"/>
    <property type="match status" value="1"/>
</dbReference>
<dbReference type="GO" id="GO:0005634">
    <property type="term" value="C:nucleus"/>
    <property type="evidence" value="ECO:0007669"/>
    <property type="project" value="TreeGrafter"/>
</dbReference>
<dbReference type="Pfam" id="PF12440">
    <property type="entry name" value="MAGE_N"/>
    <property type="match status" value="1"/>
</dbReference>
<protein>
    <submittedName>
        <fullName evidence="5">Melanoma-associated antigen B18-like</fullName>
    </submittedName>
</protein>
<evidence type="ECO:0000313" key="4">
    <source>
        <dbReference type="Proteomes" id="UP000081671"/>
    </source>
</evidence>
<dbReference type="PROSITE" id="PS50838">
    <property type="entry name" value="MAGE"/>
    <property type="match status" value="1"/>
</dbReference>
<dbReference type="InterPro" id="IPR041899">
    <property type="entry name" value="MAGE_WH2"/>
</dbReference>
<evidence type="ECO:0000259" key="3">
    <source>
        <dbReference type="PROSITE" id="PS50838"/>
    </source>
</evidence>
<dbReference type="GeneID" id="105993284"/>
<dbReference type="Gene3D" id="1.10.10.1200">
    <property type="entry name" value="MAGE homology domain, winged helix WH1 motif"/>
    <property type="match status" value="1"/>
</dbReference>
<dbReference type="SMART" id="SM01392">
    <property type="entry name" value="MAGE_N"/>
    <property type="match status" value="1"/>
</dbReference>